<proteinExistence type="predicted"/>
<dbReference type="PANTHER" id="PTHR43139:SF52">
    <property type="entry name" value="SI:DKEY-122A22.2"/>
    <property type="match status" value="1"/>
</dbReference>
<name>A0A6V7PNA9_ANACO</name>
<feature type="region of interest" description="Disordered" evidence="1">
    <location>
        <begin position="93"/>
        <end position="138"/>
    </location>
</feature>
<gene>
    <name evidence="3" type="ORF">CB5_LOCUS15516</name>
</gene>
<protein>
    <recommendedName>
        <fullName evidence="2">AB hydrolase-1 domain-containing protein</fullName>
    </recommendedName>
</protein>
<organism evidence="3">
    <name type="scientific">Ananas comosus var. bracteatus</name>
    <name type="common">red pineapple</name>
    <dbReference type="NCBI Taxonomy" id="296719"/>
    <lineage>
        <taxon>Eukaryota</taxon>
        <taxon>Viridiplantae</taxon>
        <taxon>Streptophyta</taxon>
        <taxon>Embryophyta</taxon>
        <taxon>Tracheophyta</taxon>
        <taxon>Spermatophyta</taxon>
        <taxon>Magnoliopsida</taxon>
        <taxon>Liliopsida</taxon>
        <taxon>Poales</taxon>
        <taxon>Bromeliaceae</taxon>
        <taxon>Bromelioideae</taxon>
        <taxon>Ananas</taxon>
    </lineage>
</organism>
<evidence type="ECO:0000259" key="2">
    <source>
        <dbReference type="Pfam" id="PF12697"/>
    </source>
</evidence>
<dbReference type="InterPro" id="IPR029058">
    <property type="entry name" value="AB_hydrolase_fold"/>
</dbReference>
<dbReference type="AlphaFoldDB" id="A0A6V7PNA9"/>
<feature type="domain" description="AB hydrolase-1" evidence="2">
    <location>
        <begin position="48"/>
        <end position="252"/>
    </location>
</feature>
<dbReference type="InterPro" id="IPR000073">
    <property type="entry name" value="AB_hydrolase_1"/>
</dbReference>
<reference evidence="3" key="1">
    <citation type="submission" date="2020-07" db="EMBL/GenBank/DDBJ databases">
        <authorList>
            <person name="Lin J."/>
        </authorList>
    </citation>
    <scope>NUCLEOTIDE SEQUENCE</scope>
</reference>
<dbReference type="PANTHER" id="PTHR43139">
    <property type="entry name" value="SI:DKEY-122A22.2"/>
    <property type="match status" value="1"/>
</dbReference>
<sequence length="264" mass="29866">MVFSILPLADALLRRSFIASGSAPAPSPSTTTPLSTAGSPPHSPHRTHRSPLRSEAYQAAALARLLDALGVRRLAAAAGTSYGGFVAYHLARPRPRARRPRRRRQLRPPQERRRRPRLPRPRRRRGRGRGARRGSDAPGDVATIRALMGLAFYRPPRFVPDFVLRDIIRSLYNDKLEEKMELIKGVTVGKKDEFQLTPLEQEVLIIWGEHDQIFPVKKAFEVKRQLGEKAKLEILKKTGHMPQMEDSKRFNRILLNFLLDAPAS</sequence>
<dbReference type="EMBL" id="LR862150">
    <property type="protein sequence ID" value="CAD1832305.1"/>
    <property type="molecule type" value="Genomic_DNA"/>
</dbReference>
<feature type="compositionally biased region" description="Basic residues" evidence="1">
    <location>
        <begin position="93"/>
        <end position="132"/>
    </location>
</feature>
<dbReference type="Gene3D" id="3.40.50.1820">
    <property type="entry name" value="alpha/beta hydrolase"/>
    <property type="match status" value="1"/>
</dbReference>
<dbReference type="SUPFAM" id="SSF53474">
    <property type="entry name" value="alpha/beta-Hydrolases"/>
    <property type="match status" value="1"/>
</dbReference>
<accession>A0A6V7PNA9</accession>
<feature type="compositionally biased region" description="Low complexity" evidence="1">
    <location>
        <begin position="21"/>
        <end position="40"/>
    </location>
</feature>
<dbReference type="Pfam" id="PF12697">
    <property type="entry name" value="Abhydrolase_6"/>
    <property type="match status" value="1"/>
</dbReference>
<dbReference type="InterPro" id="IPR052370">
    <property type="entry name" value="Meta-cleavage_hydrolase"/>
</dbReference>
<evidence type="ECO:0000256" key="1">
    <source>
        <dbReference type="SAM" id="MobiDB-lite"/>
    </source>
</evidence>
<feature type="region of interest" description="Disordered" evidence="1">
    <location>
        <begin position="21"/>
        <end position="53"/>
    </location>
</feature>
<evidence type="ECO:0000313" key="3">
    <source>
        <dbReference type="EMBL" id="CAD1832305.1"/>
    </source>
</evidence>